<proteinExistence type="predicted"/>
<gene>
    <name evidence="1" type="ORF">BGW36DRAFT_118110</name>
</gene>
<dbReference type="RefSeq" id="XP_046075893.1">
    <property type="nucleotide sequence ID" value="XM_046209270.1"/>
</dbReference>
<comment type="caution">
    <text evidence="1">The sequence shown here is derived from an EMBL/GenBank/DDBJ whole genome shotgun (WGS) entry which is preliminary data.</text>
</comment>
<dbReference type="Proteomes" id="UP001201262">
    <property type="component" value="Unassembled WGS sequence"/>
</dbReference>
<accession>A0AAD4Q4C1</accession>
<name>A0AAD4Q4C1_9EURO</name>
<dbReference type="GeneID" id="70239557"/>
<dbReference type="EMBL" id="JAJTJA010000003">
    <property type="protein sequence ID" value="KAH8702517.1"/>
    <property type="molecule type" value="Genomic_DNA"/>
</dbReference>
<protein>
    <submittedName>
        <fullName evidence="1">Uncharacterized protein</fullName>
    </submittedName>
</protein>
<reference evidence="1" key="1">
    <citation type="submission" date="2021-12" db="EMBL/GenBank/DDBJ databases">
        <title>Convergent genome expansion in fungi linked to evolution of root-endophyte symbiosis.</title>
        <authorList>
            <consortium name="DOE Joint Genome Institute"/>
            <person name="Ke Y.-H."/>
            <person name="Bonito G."/>
            <person name="Liao H.-L."/>
            <person name="Looney B."/>
            <person name="Rojas-Flechas A."/>
            <person name="Nash J."/>
            <person name="Hameed K."/>
            <person name="Schadt C."/>
            <person name="Martin F."/>
            <person name="Crous P.W."/>
            <person name="Miettinen O."/>
            <person name="Magnuson J.K."/>
            <person name="Labbe J."/>
            <person name="Jacobson D."/>
            <person name="Doktycz M.J."/>
            <person name="Veneault-Fourrey C."/>
            <person name="Kuo A."/>
            <person name="Mondo S."/>
            <person name="Calhoun S."/>
            <person name="Riley R."/>
            <person name="Ohm R."/>
            <person name="LaButti K."/>
            <person name="Andreopoulos B."/>
            <person name="Pangilinan J."/>
            <person name="Nolan M."/>
            <person name="Tritt A."/>
            <person name="Clum A."/>
            <person name="Lipzen A."/>
            <person name="Daum C."/>
            <person name="Barry K."/>
            <person name="Grigoriev I.V."/>
            <person name="Vilgalys R."/>
        </authorList>
    </citation>
    <scope>NUCLEOTIDE SEQUENCE</scope>
    <source>
        <strain evidence="1">PMI_201</strain>
    </source>
</reference>
<organism evidence="1 2">
    <name type="scientific">Talaromyces proteolyticus</name>
    <dbReference type="NCBI Taxonomy" id="1131652"/>
    <lineage>
        <taxon>Eukaryota</taxon>
        <taxon>Fungi</taxon>
        <taxon>Dikarya</taxon>
        <taxon>Ascomycota</taxon>
        <taxon>Pezizomycotina</taxon>
        <taxon>Eurotiomycetes</taxon>
        <taxon>Eurotiomycetidae</taxon>
        <taxon>Eurotiales</taxon>
        <taxon>Trichocomaceae</taxon>
        <taxon>Talaromyces</taxon>
        <taxon>Talaromyces sect. Bacilispori</taxon>
    </lineage>
</organism>
<keyword evidence="2" id="KW-1185">Reference proteome</keyword>
<dbReference type="AlphaFoldDB" id="A0AAD4Q4C1"/>
<sequence>MGGAAHAAISRKQTNQTKQTMPVGTCCFGCHCMTCCPHSIHSTLMSTAAKSLFWAIASCTSQTHRCDLPHCAPAYWPAAVPVKWPLPSDSSSSSLFPRNILSAVHERILAAIVAIQVVSVNNNNNTTLEIVAAIVQCAGVAHAQQIPLDSRHRGQFIDLLHHTILANLIIEDKHPQ</sequence>
<evidence type="ECO:0000313" key="2">
    <source>
        <dbReference type="Proteomes" id="UP001201262"/>
    </source>
</evidence>
<evidence type="ECO:0000313" key="1">
    <source>
        <dbReference type="EMBL" id="KAH8702517.1"/>
    </source>
</evidence>